<dbReference type="CDD" id="cd01715">
    <property type="entry name" value="ETF_alpha"/>
    <property type="match status" value="1"/>
</dbReference>
<dbReference type="PANTHER" id="PTHR43153">
    <property type="entry name" value="ELECTRON TRANSFER FLAVOPROTEIN ALPHA"/>
    <property type="match status" value="1"/>
</dbReference>
<dbReference type="GO" id="GO:0033539">
    <property type="term" value="P:fatty acid beta-oxidation using acyl-CoA dehydrogenase"/>
    <property type="evidence" value="ECO:0007669"/>
    <property type="project" value="TreeGrafter"/>
</dbReference>
<proteinExistence type="inferred from homology"/>
<organism evidence="4 5">
    <name type="scientific">Pseudomonas mandelii PD30</name>
    <dbReference type="NCBI Taxonomy" id="1419583"/>
    <lineage>
        <taxon>Bacteria</taxon>
        <taxon>Pseudomonadati</taxon>
        <taxon>Pseudomonadota</taxon>
        <taxon>Gammaproteobacteria</taxon>
        <taxon>Pseudomonadales</taxon>
        <taxon>Pseudomonadaceae</taxon>
        <taxon>Pseudomonas</taxon>
    </lineage>
</organism>
<comment type="caution">
    <text evidence="4">The sequence shown here is derived from an EMBL/GenBank/DDBJ whole genome shotgun (WGS) entry which is preliminary data.</text>
</comment>
<evidence type="ECO:0000256" key="1">
    <source>
        <dbReference type="ARBA" id="ARBA00005817"/>
    </source>
</evidence>
<evidence type="ECO:0000313" key="5">
    <source>
        <dbReference type="Proteomes" id="UP000026739"/>
    </source>
</evidence>
<dbReference type="InterPro" id="IPR001308">
    <property type="entry name" value="ETF_a/FixB"/>
</dbReference>
<dbReference type="Pfam" id="PF01012">
    <property type="entry name" value="ETF"/>
    <property type="match status" value="1"/>
</dbReference>
<dbReference type="Gene3D" id="3.40.50.620">
    <property type="entry name" value="HUPs"/>
    <property type="match status" value="1"/>
</dbReference>
<dbReference type="SMART" id="SM00893">
    <property type="entry name" value="ETF"/>
    <property type="match status" value="1"/>
</dbReference>
<keyword evidence="2" id="KW-0813">Transport</keyword>
<dbReference type="InterPro" id="IPR014730">
    <property type="entry name" value="ETF_a/b_N"/>
</dbReference>
<protein>
    <recommendedName>
        <fullName evidence="3">Electron transfer flavoprotein alpha/beta-subunit N-terminal domain-containing protein</fullName>
    </recommendedName>
</protein>
<dbReference type="Proteomes" id="UP000026739">
    <property type="component" value="Unassembled WGS sequence"/>
</dbReference>
<evidence type="ECO:0000313" key="4">
    <source>
        <dbReference type="EMBL" id="KDD68768.1"/>
    </source>
</evidence>
<reference evidence="4 5" key="1">
    <citation type="submission" date="2013-12" db="EMBL/GenBank/DDBJ databases">
        <authorList>
            <person name="Formusa P.A."/>
            <person name="Habash M."/>
            <person name="Lee H."/>
            <person name="Trevors J.T."/>
        </authorList>
    </citation>
    <scope>NUCLEOTIDE SEQUENCE [LARGE SCALE GENOMIC DNA]</scope>
    <source>
        <strain evidence="4 5">PD30</strain>
    </source>
</reference>
<name>A0A059L375_9PSED</name>
<dbReference type="InterPro" id="IPR033947">
    <property type="entry name" value="ETF_alpha_N"/>
</dbReference>
<dbReference type="GO" id="GO:0009055">
    <property type="term" value="F:electron transfer activity"/>
    <property type="evidence" value="ECO:0007669"/>
    <property type="project" value="InterPro"/>
</dbReference>
<keyword evidence="2" id="KW-0249">Electron transport</keyword>
<accession>A0A059L375</accession>
<dbReference type="PANTHER" id="PTHR43153:SF1">
    <property type="entry name" value="ELECTRON TRANSFER FLAVOPROTEIN SUBUNIT ALPHA, MITOCHONDRIAL"/>
    <property type="match status" value="1"/>
</dbReference>
<feature type="non-terminal residue" evidence="4">
    <location>
        <position position="118"/>
    </location>
</feature>
<dbReference type="InterPro" id="IPR014729">
    <property type="entry name" value="Rossmann-like_a/b/a_fold"/>
</dbReference>
<sequence>MTILVIAEHDNKVLAPATLNTVAAAVKIGGDIHVLVAGQGAGAVAEAAAKIAGVAKVLVADNAAYTHQLPENVAPLVAELGKGYSHILAAATSNGKNILPRVAAQLDVDQISEIISVE</sequence>
<dbReference type="AlphaFoldDB" id="A0A059L375"/>
<feature type="domain" description="Electron transfer flavoprotein alpha/beta-subunit N-terminal" evidence="3">
    <location>
        <begin position="3"/>
        <end position="118"/>
    </location>
</feature>
<dbReference type="SUPFAM" id="SSF52402">
    <property type="entry name" value="Adenine nucleotide alpha hydrolases-like"/>
    <property type="match status" value="1"/>
</dbReference>
<dbReference type="eggNOG" id="COG2025">
    <property type="taxonomic scope" value="Bacteria"/>
</dbReference>
<evidence type="ECO:0000256" key="2">
    <source>
        <dbReference type="ARBA" id="ARBA00022982"/>
    </source>
</evidence>
<evidence type="ECO:0000259" key="3">
    <source>
        <dbReference type="SMART" id="SM00893"/>
    </source>
</evidence>
<dbReference type="EMBL" id="AZQQ01000076">
    <property type="protein sequence ID" value="KDD68768.1"/>
    <property type="molecule type" value="Genomic_DNA"/>
</dbReference>
<comment type="similarity">
    <text evidence="1">Belongs to the ETF alpha-subunit/FixB family.</text>
</comment>
<dbReference type="GO" id="GO:0050660">
    <property type="term" value="F:flavin adenine dinucleotide binding"/>
    <property type="evidence" value="ECO:0007669"/>
    <property type="project" value="InterPro"/>
</dbReference>
<gene>
    <name evidence="4" type="ORF">V466_12910</name>
</gene>